<protein>
    <submittedName>
        <fullName evidence="7">Uncharacterized protein</fullName>
    </submittedName>
</protein>
<reference evidence="7 8" key="1">
    <citation type="journal article" date="2011" name="Cell">
        <title>Insight into structure and assembly of the nuclear pore complex by utilizing the genome of a eukaryotic thermophile.</title>
        <authorList>
            <person name="Amlacher S."/>
            <person name="Sarges P."/>
            <person name="Flemming D."/>
            <person name="van Noort V."/>
            <person name="Kunze R."/>
            <person name="Devos D.P."/>
            <person name="Arumugam M."/>
            <person name="Bork P."/>
            <person name="Hurt E."/>
        </authorList>
    </citation>
    <scope>NUCLEOTIDE SEQUENCE [LARGE SCALE GENOMIC DNA]</scope>
    <source>
        <strain evidence="8">DSM 1495 / CBS 144.50 / IMI 039719</strain>
    </source>
</reference>
<evidence type="ECO:0000256" key="3">
    <source>
        <dbReference type="ARBA" id="ARBA00023054"/>
    </source>
</evidence>
<evidence type="ECO:0000313" key="7">
    <source>
        <dbReference type="EMBL" id="EGS18812.1"/>
    </source>
</evidence>
<name>G0SBN6_CHATD</name>
<comment type="similarity">
    <text evidence="2">Belongs to the THOC7 family.</text>
</comment>
<dbReference type="InterPro" id="IPR008501">
    <property type="entry name" value="THOC7/Mft1"/>
</dbReference>
<keyword evidence="3 5" id="KW-0175">Coiled coil</keyword>
<evidence type="ECO:0000256" key="5">
    <source>
        <dbReference type="SAM" id="Coils"/>
    </source>
</evidence>
<dbReference type="GO" id="GO:0006406">
    <property type="term" value="P:mRNA export from nucleus"/>
    <property type="evidence" value="ECO:0007669"/>
    <property type="project" value="TreeGrafter"/>
</dbReference>
<feature type="region of interest" description="Disordered" evidence="6">
    <location>
        <begin position="233"/>
        <end position="405"/>
    </location>
</feature>
<organism evidence="8">
    <name type="scientific">Chaetomium thermophilum (strain DSM 1495 / CBS 144.50 / IMI 039719)</name>
    <name type="common">Thermochaetoides thermophila</name>
    <dbReference type="NCBI Taxonomy" id="759272"/>
    <lineage>
        <taxon>Eukaryota</taxon>
        <taxon>Fungi</taxon>
        <taxon>Dikarya</taxon>
        <taxon>Ascomycota</taxon>
        <taxon>Pezizomycotina</taxon>
        <taxon>Sordariomycetes</taxon>
        <taxon>Sordariomycetidae</taxon>
        <taxon>Sordariales</taxon>
        <taxon>Chaetomiaceae</taxon>
        <taxon>Thermochaetoides</taxon>
    </lineage>
</organism>
<feature type="compositionally biased region" description="Polar residues" evidence="6">
    <location>
        <begin position="261"/>
        <end position="273"/>
    </location>
</feature>
<dbReference type="OMA" id="QFLHNAN"/>
<dbReference type="OrthoDB" id="205166at2759"/>
<feature type="compositionally biased region" description="Polar residues" evidence="6">
    <location>
        <begin position="64"/>
        <end position="80"/>
    </location>
</feature>
<keyword evidence="8" id="KW-1185">Reference proteome</keyword>
<evidence type="ECO:0000313" key="8">
    <source>
        <dbReference type="Proteomes" id="UP000008066"/>
    </source>
</evidence>
<dbReference type="PANTHER" id="PTHR23405:SF5">
    <property type="entry name" value="THO COMPLEX SUBUNIT 7 HOMOLOG"/>
    <property type="match status" value="1"/>
</dbReference>
<dbReference type="GeneID" id="18259460"/>
<comment type="subcellular location">
    <subcellularLocation>
        <location evidence="1">Nucleus</location>
    </subcellularLocation>
</comment>
<feature type="coiled-coil region" evidence="5">
    <location>
        <begin position="136"/>
        <end position="206"/>
    </location>
</feature>
<dbReference type="RefSeq" id="XP_006695757.1">
    <property type="nucleotide sequence ID" value="XM_006695694.1"/>
</dbReference>
<dbReference type="Proteomes" id="UP000008066">
    <property type="component" value="Unassembled WGS sequence"/>
</dbReference>
<evidence type="ECO:0000256" key="6">
    <source>
        <dbReference type="SAM" id="MobiDB-lite"/>
    </source>
</evidence>
<sequence length="405" mass="43982">MATWGLLDDKEENELHKSRLLNVEEKPFKRITKRLNTLHTLAIVHARQAPTPPPETASSTAPTDGTQQASQSGESASPTPATDALLSTDLAQLKEDITLDFAAFDSSIARLQFLLTANERERDRYAAERQRIVAASQAVRNNTAQLRQQLEQARATLAQRRKFDELADAITNNPALKPRAEQAENLRKLEEEIAELEAEAEQYSVTWNERREQFARIMDESMRLRRLIRDEKEEVDRREGMDDDQGETGGSAEGGETTAGQTPRPSGAVSGNATPRPESGVPAPKSVADSGDVGTPRPVSTTGCRTPARESSVPSAAAPEGQSFLKPPTGAGASFSQAGSTAGSREVSTEREVEAEQGEVEESEDVEMIEVKDDQSEPDSPLTPPPADDAPQIVVDTQPDTMDTT</sequence>
<evidence type="ECO:0000256" key="4">
    <source>
        <dbReference type="ARBA" id="ARBA00023242"/>
    </source>
</evidence>
<dbReference type="GO" id="GO:0000445">
    <property type="term" value="C:THO complex part of transcription export complex"/>
    <property type="evidence" value="ECO:0007669"/>
    <property type="project" value="InterPro"/>
</dbReference>
<evidence type="ECO:0000256" key="2">
    <source>
        <dbReference type="ARBA" id="ARBA00006482"/>
    </source>
</evidence>
<evidence type="ECO:0000256" key="1">
    <source>
        <dbReference type="ARBA" id="ARBA00004123"/>
    </source>
</evidence>
<dbReference type="AlphaFoldDB" id="G0SBN6"/>
<gene>
    <name evidence="7" type="ORF">CTHT_0054220</name>
</gene>
<dbReference type="PANTHER" id="PTHR23405">
    <property type="entry name" value="MAINTENANCE OF KILLER 16 MAK16 PROTEIN-RELATED"/>
    <property type="match status" value="1"/>
</dbReference>
<proteinExistence type="inferred from homology"/>
<dbReference type="KEGG" id="cthr:CTHT_0054220"/>
<feature type="compositionally biased region" description="Acidic residues" evidence="6">
    <location>
        <begin position="355"/>
        <end position="368"/>
    </location>
</feature>
<dbReference type="eggNOG" id="ENOG502S942">
    <property type="taxonomic scope" value="Eukaryota"/>
</dbReference>
<dbReference type="EMBL" id="GL988045">
    <property type="protein sequence ID" value="EGS18812.1"/>
    <property type="molecule type" value="Genomic_DNA"/>
</dbReference>
<feature type="compositionally biased region" description="Polar residues" evidence="6">
    <location>
        <begin position="334"/>
        <end position="343"/>
    </location>
</feature>
<feature type="region of interest" description="Disordered" evidence="6">
    <location>
        <begin position="42"/>
        <end position="82"/>
    </location>
</feature>
<dbReference type="HOGENOM" id="CLU_049078_0_0_1"/>
<keyword evidence="4" id="KW-0539">Nucleus</keyword>
<dbReference type="STRING" id="759272.G0SBN6"/>
<accession>G0SBN6</accession>
<dbReference type="Pfam" id="PF05615">
    <property type="entry name" value="THOC7"/>
    <property type="match status" value="1"/>
</dbReference>
<dbReference type="GO" id="GO:0006397">
    <property type="term" value="P:mRNA processing"/>
    <property type="evidence" value="ECO:0007669"/>
    <property type="project" value="InterPro"/>
</dbReference>